<evidence type="ECO:0000313" key="1">
    <source>
        <dbReference type="EMBL" id="PSR48182.1"/>
    </source>
</evidence>
<organism evidence="1 2">
    <name type="scientific">Kluyvera genomosp. 2</name>
    <dbReference type="NCBI Taxonomy" id="2774054"/>
    <lineage>
        <taxon>Bacteria</taxon>
        <taxon>Pseudomonadati</taxon>
        <taxon>Pseudomonadota</taxon>
        <taxon>Gammaproteobacteria</taxon>
        <taxon>Enterobacterales</taxon>
        <taxon>Enterobacteriaceae</taxon>
        <taxon>Kluyvera</taxon>
    </lineage>
</organism>
<dbReference type="AlphaFoldDB" id="A0A2T2Y6L7"/>
<evidence type="ECO:0000313" key="2">
    <source>
        <dbReference type="Proteomes" id="UP000240892"/>
    </source>
</evidence>
<comment type="caution">
    <text evidence="1">The sequence shown here is derived from an EMBL/GenBank/DDBJ whole genome shotgun (WGS) entry which is preliminary data.</text>
</comment>
<dbReference type="RefSeq" id="WP_106924616.1">
    <property type="nucleotide sequence ID" value="NZ_CABMMU010000002.1"/>
</dbReference>
<proteinExistence type="predicted"/>
<name>A0A2T2Y6L7_9ENTR</name>
<protein>
    <submittedName>
        <fullName evidence="1">Uncharacterized protein</fullName>
    </submittedName>
</protein>
<reference evidence="1 2" key="1">
    <citation type="submission" date="2018-03" db="EMBL/GenBank/DDBJ databases">
        <title>First report of an OXA-48+CTX-M-M-producing Kluyvera ascorbata clone recovered from patients admitted in a University Hospital in Madrid, Spain.</title>
        <authorList>
            <person name="Hernandez-Garcia M."/>
            <person name="Leon-Sampedro R."/>
            <person name="Perez-Viso B."/>
            <person name="Morosini M.I."/>
            <person name="Lopez-Fresnena N."/>
            <person name="Coque T.M."/>
            <person name="Bonten M."/>
            <person name="Malhotra-Kumar S."/>
            <person name="Ruiz-Garbajosa P."/>
            <person name="Canton R."/>
        </authorList>
    </citation>
    <scope>NUCLEOTIDE SEQUENCE [LARGE SCALE GENOMIC DNA]</scope>
    <source>
        <strain evidence="1 2">KA2</strain>
    </source>
</reference>
<gene>
    <name evidence="1" type="ORF">C8256_03265</name>
</gene>
<accession>A0A2T2Y6L7</accession>
<sequence length="158" mass="18315">MVGKKQNFDNSEFKSIAGNFEKYNDLTIEGKRIVIEIITKCAGKKGYPKEKVYYVLFNCWDVNRDSIKYWLQYYYGLHQNDTLPSDNTVRKFLTITKQLSVAMVEAHNNGVKLFKTAQDGMYYITPVQKYEIDKMYDSGLSAQEMITALQKMIDDSAN</sequence>
<keyword evidence="2" id="KW-1185">Reference proteome</keyword>
<dbReference type="EMBL" id="PYHO01000002">
    <property type="protein sequence ID" value="PSR48182.1"/>
    <property type="molecule type" value="Genomic_DNA"/>
</dbReference>
<dbReference type="Proteomes" id="UP000240892">
    <property type="component" value="Unassembled WGS sequence"/>
</dbReference>